<feature type="region of interest" description="Disordered" evidence="8">
    <location>
        <begin position="240"/>
        <end position="373"/>
    </location>
</feature>
<evidence type="ECO:0000256" key="1">
    <source>
        <dbReference type="ARBA" id="ARBA00004123"/>
    </source>
</evidence>
<reference evidence="10" key="1">
    <citation type="journal article" date="2023" name="Science">
        <title>Genome structures resolve the early diversification of teleost fishes.</title>
        <authorList>
            <person name="Parey E."/>
            <person name="Louis A."/>
            <person name="Montfort J."/>
            <person name="Bouchez O."/>
            <person name="Roques C."/>
            <person name="Iampietro C."/>
            <person name="Lluch J."/>
            <person name="Castinel A."/>
            <person name="Donnadieu C."/>
            <person name="Desvignes T."/>
            <person name="Floi Bucao C."/>
            <person name="Jouanno E."/>
            <person name="Wen M."/>
            <person name="Mejri S."/>
            <person name="Dirks R."/>
            <person name="Jansen H."/>
            <person name="Henkel C."/>
            <person name="Chen W.J."/>
            <person name="Zahm M."/>
            <person name="Cabau C."/>
            <person name="Klopp C."/>
            <person name="Thompson A.W."/>
            <person name="Robinson-Rechavi M."/>
            <person name="Braasch I."/>
            <person name="Lecointre G."/>
            <person name="Bobe J."/>
            <person name="Postlethwait J.H."/>
            <person name="Berthelot C."/>
            <person name="Roest Crollius H."/>
            <person name="Guiguen Y."/>
        </authorList>
    </citation>
    <scope>NUCLEOTIDE SEQUENCE</scope>
    <source>
        <strain evidence="10">WJC10195</strain>
    </source>
</reference>
<sequence>MIIKVAGELRLGICLCQLEPDLQRWDPRCPALKYSIPFDKITQEAGEFMITFPYGYHAGFNHGFNCAESTNFASLRWINYGKVATQCNCSRDMVKISMEPFVKRFQPDRYQAWKHGKDSCVIDHARPTPGSTPELQTWLQRRKRARPSTRSSLHYPRTRSKKLRISEELEMLPAVPSRVRRDRGAEPEAKGEAESGEGESSLARFSGDKQAAMCPKICTVSVNRMESVGMCAVRRTPPCGGSPAGFRNPVSPKAASPQPEEEEEEEEEEEKEKDGERSVPTGGKPKVGTPNTAVPGPELSSPYTQVLQEVSVDVSDDGQDTVPCPPGERSQDASAVCVPERTLPAPTRGHGGSDSPSISADFPESSRPAAQTIGAELGHAHSAQKTNPVSVALDEEARPDSVSVLPTPVTRPVPGSQMPSLTPEFTDEVPFPAPAREMPSLTLAVGGESDASLFPGDRLLEDPVAPVLSRETAPPAGIKAEGLLHGHFAEEELIGLAAQSAVHVPMALSVFLAQVEERDKMAVGRELQTLTPVLCEANATPLDHELQLQNPAMRPTLLTGDIYALAAPLTDSAANPIENNGFHLEEEAVNSGGSAPGWGVEALALESGTLGPGIWESLNSQGPAVLIENVHPEFPVLLSEDKDGGRYGFSPPAHSAWSRAGLAETEPQDVAPQETSAAGRPERTATEDRGPARSAGTATETETEEADAPSPRRELTTLAPVAWETAILGYRRGKPLPPREGATDTELGAARGAETSSESTEGNDLSDLDSGEAELEPGEICANPSQLVIKVGRRRIAKSWRRPLRKPAARATPAAVRQQSASDEEFPDHSVIEEEAEEEEPWAKPLLHLWRNRKPSFFAEREYNAAAAKTEPYCAVCTLFMPYYKPGGNAEESRVVVEEVPGSTKAVAGLRTKPLIPEVCFSNRESCPSNASLEEDRSSPLVSCRRCCVRVHASCYGVPAQDVGDDWSCDRCMNGGERLL</sequence>
<keyword evidence="6" id="KW-0560">Oxidoreductase</keyword>
<evidence type="ECO:0000256" key="6">
    <source>
        <dbReference type="ARBA" id="ARBA00022964"/>
    </source>
</evidence>
<dbReference type="InterPro" id="IPR003347">
    <property type="entry name" value="JmjC_dom"/>
</dbReference>
<dbReference type="GO" id="GO:0005634">
    <property type="term" value="C:nucleus"/>
    <property type="evidence" value="ECO:0007669"/>
    <property type="project" value="UniProtKB-SubCell"/>
</dbReference>
<proteinExistence type="predicted"/>
<feature type="region of interest" description="Disordered" evidence="8">
    <location>
        <begin position="176"/>
        <end position="208"/>
    </location>
</feature>
<feature type="region of interest" description="Disordered" evidence="8">
    <location>
        <begin position="731"/>
        <end position="771"/>
    </location>
</feature>
<dbReference type="InterPro" id="IPR013083">
    <property type="entry name" value="Znf_RING/FYVE/PHD"/>
</dbReference>
<name>A0A9Q1ECA6_SYNKA</name>
<protein>
    <recommendedName>
        <fullName evidence="9">JmjC domain-containing protein</fullName>
    </recommendedName>
</protein>
<evidence type="ECO:0000256" key="8">
    <source>
        <dbReference type="SAM" id="MobiDB-lite"/>
    </source>
</evidence>
<evidence type="ECO:0000256" key="2">
    <source>
        <dbReference type="ARBA" id="ARBA00022723"/>
    </source>
</evidence>
<dbReference type="PROSITE" id="PS51184">
    <property type="entry name" value="JMJC"/>
    <property type="match status" value="1"/>
</dbReference>
<dbReference type="GO" id="GO:0010468">
    <property type="term" value="P:regulation of gene expression"/>
    <property type="evidence" value="ECO:0007669"/>
    <property type="project" value="TreeGrafter"/>
</dbReference>
<evidence type="ECO:0000313" key="11">
    <source>
        <dbReference type="Proteomes" id="UP001152622"/>
    </source>
</evidence>
<keyword evidence="6" id="KW-0223">Dioxygenase</keyword>
<feature type="compositionally biased region" description="Basic and acidic residues" evidence="8">
    <location>
        <begin position="182"/>
        <end position="193"/>
    </location>
</feature>
<dbReference type="SUPFAM" id="SSF51197">
    <property type="entry name" value="Clavaminate synthase-like"/>
    <property type="match status" value="1"/>
</dbReference>
<keyword evidence="2" id="KW-0479">Metal-binding</keyword>
<dbReference type="GO" id="GO:0051864">
    <property type="term" value="F:histone H3K36 demethylase activity"/>
    <property type="evidence" value="ECO:0007669"/>
    <property type="project" value="TreeGrafter"/>
</dbReference>
<evidence type="ECO:0000256" key="5">
    <source>
        <dbReference type="ARBA" id="ARBA00022853"/>
    </source>
</evidence>
<organism evidence="10 11">
    <name type="scientific">Synaphobranchus kaupii</name>
    <name type="common">Kaup's arrowtooth eel</name>
    <dbReference type="NCBI Taxonomy" id="118154"/>
    <lineage>
        <taxon>Eukaryota</taxon>
        <taxon>Metazoa</taxon>
        <taxon>Chordata</taxon>
        <taxon>Craniata</taxon>
        <taxon>Vertebrata</taxon>
        <taxon>Euteleostomi</taxon>
        <taxon>Actinopterygii</taxon>
        <taxon>Neopterygii</taxon>
        <taxon>Teleostei</taxon>
        <taxon>Anguilliformes</taxon>
        <taxon>Synaphobranchidae</taxon>
        <taxon>Synaphobranchus</taxon>
    </lineage>
</organism>
<evidence type="ECO:0000256" key="4">
    <source>
        <dbReference type="ARBA" id="ARBA00022833"/>
    </source>
</evidence>
<dbReference type="GO" id="GO:0008270">
    <property type="term" value="F:zinc ion binding"/>
    <property type="evidence" value="ECO:0007669"/>
    <property type="project" value="UniProtKB-KW"/>
</dbReference>
<dbReference type="SUPFAM" id="SSF57903">
    <property type="entry name" value="FYVE/PHD zinc finger"/>
    <property type="match status" value="1"/>
</dbReference>
<evidence type="ECO:0000313" key="10">
    <source>
        <dbReference type="EMBL" id="KAJ8336161.1"/>
    </source>
</evidence>
<feature type="compositionally biased region" description="Basic and acidic residues" evidence="8">
    <location>
        <begin position="680"/>
        <end position="691"/>
    </location>
</feature>
<dbReference type="Proteomes" id="UP001152622">
    <property type="component" value="Chromosome 20"/>
</dbReference>
<dbReference type="InterPro" id="IPR011011">
    <property type="entry name" value="Znf_FYVE_PHD"/>
</dbReference>
<feature type="region of interest" description="Disordered" evidence="8">
    <location>
        <begin position="395"/>
        <end position="422"/>
    </location>
</feature>
<keyword evidence="4" id="KW-0862">Zinc</keyword>
<dbReference type="GO" id="GO:0032454">
    <property type="term" value="F:histone H3K9 demethylase activity"/>
    <property type="evidence" value="ECO:0007669"/>
    <property type="project" value="TreeGrafter"/>
</dbReference>
<feature type="compositionally biased region" description="Acidic residues" evidence="8">
    <location>
        <begin position="259"/>
        <end position="271"/>
    </location>
</feature>
<feature type="compositionally biased region" description="Polar residues" evidence="8">
    <location>
        <begin position="129"/>
        <end position="139"/>
    </location>
</feature>
<gene>
    <name evidence="10" type="ORF">SKAU_G00395040</name>
</gene>
<feature type="region of interest" description="Disordered" evidence="8">
    <location>
        <begin position="647"/>
        <end position="719"/>
    </location>
</feature>
<dbReference type="EMBL" id="JAINUF010000020">
    <property type="protein sequence ID" value="KAJ8336161.1"/>
    <property type="molecule type" value="Genomic_DNA"/>
</dbReference>
<dbReference type="PANTHER" id="PTHR10694:SF104">
    <property type="entry name" value="LYSINE-SPECIFIC DEMETHYLASE 4C"/>
    <property type="match status" value="1"/>
</dbReference>
<feature type="domain" description="JmjC" evidence="9">
    <location>
        <begin position="1"/>
        <end position="89"/>
    </location>
</feature>
<dbReference type="Pfam" id="PF13831">
    <property type="entry name" value="PHD_2"/>
    <property type="match status" value="1"/>
</dbReference>
<feature type="region of interest" description="Disordered" evidence="8">
    <location>
        <begin position="121"/>
        <end position="164"/>
    </location>
</feature>
<comment type="subcellular location">
    <subcellularLocation>
        <location evidence="1">Nucleus</location>
    </subcellularLocation>
</comment>
<keyword evidence="11" id="KW-1185">Reference proteome</keyword>
<dbReference type="AlphaFoldDB" id="A0A9Q1ECA6"/>
<dbReference type="GO" id="GO:0000785">
    <property type="term" value="C:chromatin"/>
    <property type="evidence" value="ECO:0007669"/>
    <property type="project" value="TreeGrafter"/>
</dbReference>
<keyword evidence="3" id="KW-0863">Zinc-finger</keyword>
<dbReference type="PANTHER" id="PTHR10694">
    <property type="entry name" value="LYSINE-SPECIFIC DEMETHYLASE"/>
    <property type="match status" value="1"/>
</dbReference>
<keyword evidence="5" id="KW-0156">Chromatin regulator</keyword>
<dbReference type="OrthoDB" id="9547406at2759"/>
<dbReference type="InterPro" id="IPR019787">
    <property type="entry name" value="Znf_PHD-finger"/>
</dbReference>
<accession>A0A9Q1ECA6</accession>
<feature type="region of interest" description="Disordered" evidence="8">
    <location>
        <begin position="803"/>
        <end position="838"/>
    </location>
</feature>
<evidence type="ECO:0000259" key="9">
    <source>
        <dbReference type="PROSITE" id="PS51184"/>
    </source>
</evidence>
<dbReference type="Gene3D" id="2.60.120.650">
    <property type="entry name" value="Cupin"/>
    <property type="match status" value="1"/>
</dbReference>
<dbReference type="Pfam" id="PF02373">
    <property type="entry name" value="JmjC"/>
    <property type="match status" value="1"/>
</dbReference>
<keyword evidence="7" id="KW-0539">Nucleus</keyword>
<feature type="compositionally biased region" description="Polar residues" evidence="8">
    <location>
        <begin position="754"/>
        <end position="763"/>
    </location>
</feature>
<dbReference type="Gene3D" id="3.30.40.10">
    <property type="entry name" value="Zinc/RING finger domain, C3HC4 (zinc finger)"/>
    <property type="match status" value="1"/>
</dbReference>
<evidence type="ECO:0000256" key="7">
    <source>
        <dbReference type="ARBA" id="ARBA00023242"/>
    </source>
</evidence>
<comment type="caution">
    <text evidence="10">The sequence shown here is derived from an EMBL/GenBank/DDBJ whole genome shotgun (WGS) entry which is preliminary data.</text>
</comment>
<evidence type="ECO:0000256" key="3">
    <source>
        <dbReference type="ARBA" id="ARBA00022771"/>
    </source>
</evidence>